<keyword evidence="6" id="KW-0539">Nucleus</keyword>
<dbReference type="InterPro" id="IPR043359">
    <property type="entry name" value="GLI-like"/>
</dbReference>
<evidence type="ECO:0000256" key="6">
    <source>
        <dbReference type="ARBA" id="ARBA00023242"/>
    </source>
</evidence>
<organism evidence="11">
    <name type="scientific">Caenorhabditis brenneri</name>
    <name type="common">Nematode worm</name>
    <dbReference type="NCBI Taxonomy" id="135651"/>
    <lineage>
        <taxon>Eukaryota</taxon>
        <taxon>Metazoa</taxon>
        <taxon>Ecdysozoa</taxon>
        <taxon>Nematoda</taxon>
        <taxon>Chromadorea</taxon>
        <taxon>Rhabditida</taxon>
        <taxon>Rhabditina</taxon>
        <taxon>Rhabditomorpha</taxon>
        <taxon>Rhabditoidea</taxon>
        <taxon>Rhabditidae</taxon>
        <taxon>Peloderinae</taxon>
        <taxon>Caenorhabditis</taxon>
    </lineage>
</organism>
<protein>
    <recommendedName>
        <fullName evidence="9">C2H2-type domain-containing protein</fullName>
    </recommendedName>
</protein>
<dbReference type="Gene3D" id="3.30.160.60">
    <property type="entry name" value="Classic Zinc Finger"/>
    <property type="match status" value="1"/>
</dbReference>
<feature type="compositionally biased region" description="Low complexity" evidence="8">
    <location>
        <begin position="31"/>
        <end position="41"/>
    </location>
</feature>
<keyword evidence="4 7" id="KW-0863">Zinc-finger</keyword>
<feature type="domain" description="C2H2-type" evidence="9">
    <location>
        <begin position="98"/>
        <end position="130"/>
    </location>
</feature>
<accession>G0N2K4</accession>
<keyword evidence="3" id="KW-0677">Repeat</keyword>
<reference evidence="11" key="1">
    <citation type="submission" date="2011-07" db="EMBL/GenBank/DDBJ databases">
        <authorList>
            <consortium name="Caenorhabditis brenneri Sequencing and Analysis Consortium"/>
            <person name="Wilson R.K."/>
        </authorList>
    </citation>
    <scope>NUCLEOTIDE SEQUENCE [LARGE SCALE GENOMIC DNA]</scope>
    <source>
        <strain evidence="11">PB2801</strain>
    </source>
</reference>
<feature type="region of interest" description="Disordered" evidence="8">
    <location>
        <begin position="31"/>
        <end position="52"/>
    </location>
</feature>
<dbReference type="STRING" id="135651.G0N2K4"/>
<evidence type="ECO:0000259" key="9">
    <source>
        <dbReference type="PROSITE" id="PS50157"/>
    </source>
</evidence>
<dbReference type="GO" id="GO:0000981">
    <property type="term" value="F:DNA-binding transcription factor activity, RNA polymerase II-specific"/>
    <property type="evidence" value="ECO:0007669"/>
    <property type="project" value="TreeGrafter"/>
</dbReference>
<sequence>MNHLTYPWNHYSLPVASWMLERSDSHSSSSYSSASDFSSPSARAPVNPDVLENQSPTATRIQCFWETTDGKICNQWYQSPEELIAHINSMHMPIKGIYACHWKGCDREGKPFEKKSRLLNHLRVHTGETPFKCDNHHKEETPGTSGSGTLLTDTSNVRQNPAPNYS</sequence>
<feature type="compositionally biased region" description="Low complexity" evidence="8">
    <location>
        <begin position="142"/>
        <end position="155"/>
    </location>
</feature>
<dbReference type="AlphaFoldDB" id="G0N2K4"/>
<dbReference type="eggNOG" id="KOG1721">
    <property type="taxonomic scope" value="Eukaryota"/>
</dbReference>
<dbReference type="PANTHER" id="PTHR45718:SF4">
    <property type="entry name" value="TRANSCRIPTIONAL ACTIVATOR CUBITUS INTERRUPTUS"/>
    <property type="match status" value="1"/>
</dbReference>
<evidence type="ECO:0000256" key="8">
    <source>
        <dbReference type="SAM" id="MobiDB-lite"/>
    </source>
</evidence>
<keyword evidence="5" id="KW-0862">Zinc</keyword>
<dbReference type="GO" id="GO:0000978">
    <property type="term" value="F:RNA polymerase II cis-regulatory region sequence-specific DNA binding"/>
    <property type="evidence" value="ECO:0007669"/>
    <property type="project" value="TreeGrafter"/>
</dbReference>
<dbReference type="InterPro" id="IPR036236">
    <property type="entry name" value="Znf_C2H2_sf"/>
</dbReference>
<dbReference type="SMART" id="SM00355">
    <property type="entry name" value="ZnF_C2H2"/>
    <property type="match status" value="2"/>
</dbReference>
<dbReference type="InterPro" id="IPR056436">
    <property type="entry name" value="Znf-C2H2_ZIC1-5/GLI1-3-like"/>
</dbReference>
<comment type="subcellular location">
    <subcellularLocation>
        <location evidence="1">Nucleus</location>
    </subcellularLocation>
</comment>
<evidence type="ECO:0000256" key="2">
    <source>
        <dbReference type="ARBA" id="ARBA00022723"/>
    </source>
</evidence>
<dbReference type="InParanoid" id="G0N2K4"/>
<dbReference type="Proteomes" id="UP000008068">
    <property type="component" value="Unassembled WGS sequence"/>
</dbReference>
<evidence type="ECO:0000256" key="3">
    <source>
        <dbReference type="ARBA" id="ARBA00022737"/>
    </source>
</evidence>
<evidence type="ECO:0000256" key="7">
    <source>
        <dbReference type="PROSITE-ProRule" id="PRU00042"/>
    </source>
</evidence>
<keyword evidence="2" id="KW-0479">Metal-binding</keyword>
<name>G0N2K4_CAEBE</name>
<dbReference type="PANTHER" id="PTHR45718">
    <property type="entry name" value="TRANSCRIPTIONAL ACTIVATOR CUBITUS INTERRUPTUS"/>
    <property type="match status" value="1"/>
</dbReference>
<dbReference type="PROSITE" id="PS50157">
    <property type="entry name" value="ZINC_FINGER_C2H2_2"/>
    <property type="match status" value="1"/>
</dbReference>
<feature type="compositionally biased region" description="Polar residues" evidence="8">
    <location>
        <begin position="156"/>
        <end position="166"/>
    </location>
</feature>
<gene>
    <name evidence="10" type="ORF">CAEBREN_05536</name>
</gene>
<keyword evidence="11" id="KW-1185">Reference proteome</keyword>
<evidence type="ECO:0000256" key="4">
    <source>
        <dbReference type="ARBA" id="ARBA00022771"/>
    </source>
</evidence>
<dbReference type="HOGENOM" id="CLU_1604194_0_0_1"/>
<feature type="compositionally biased region" description="Basic and acidic residues" evidence="8">
    <location>
        <begin position="131"/>
        <end position="141"/>
    </location>
</feature>
<evidence type="ECO:0000313" key="10">
    <source>
        <dbReference type="EMBL" id="EGT50871.1"/>
    </source>
</evidence>
<feature type="region of interest" description="Disordered" evidence="8">
    <location>
        <begin position="130"/>
        <end position="166"/>
    </location>
</feature>
<dbReference type="InterPro" id="IPR013087">
    <property type="entry name" value="Znf_C2H2_type"/>
</dbReference>
<dbReference type="GO" id="GO:0005634">
    <property type="term" value="C:nucleus"/>
    <property type="evidence" value="ECO:0007669"/>
    <property type="project" value="UniProtKB-SubCell"/>
</dbReference>
<evidence type="ECO:0000313" key="11">
    <source>
        <dbReference type="Proteomes" id="UP000008068"/>
    </source>
</evidence>
<dbReference type="GO" id="GO:0008270">
    <property type="term" value="F:zinc ion binding"/>
    <property type="evidence" value="ECO:0007669"/>
    <property type="project" value="UniProtKB-KW"/>
</dbReference>
<dbReference type="EMBL" id="GL379830">
    <property type="protein sequence ID" value="EGT50871.1"/>
    <property type="molecule type" value="Genomic_DNA"/>
</dbReference>
<dbReference type="Pfam" id="PF23561">
    <property type="entry name" value="zf-C2H2_15"/>
    <property type="match status" value="1"/>
</dbReference>
<dbReference type="OrthoDB" id="5968217at2759"/>
<dbReference type="OMA" id="HINSMHM"/>
<evidence type="ECO:0000256" key="1">
    <source>
        <dbReference type="ARBA" id="ARBA00004123"/>
    </source>
</evidence>
<evidence type="ECO:0000256" key="5">
    <source>
        <dbReference type="ARBA" id="ARBA00022833"/>
    </source>
</evidence>
<proteinExistence type="predicted"/>
<dbReference type="SUPFAM" id="SSF57667">
    <property type="entry name" value="beta-beta-alpha zinc fingers"/>
    <property type="match status" value="1"/>
</dbReference>